<accession>A0A3G5A8S0</accession>
<name>A0A3G5A8S0_9VIRU</name>
<sequence>MISEDEIRETIYHTMLGIALRTDSKVSIPRLTGGGTGGVFVKELLEGTVQELCGMPGGFQTIRGNKVTSANVAVNFRELFVAIDNLRKLQKMPDRKEQHTLVLGQLVEAVSRFDTFKKIIVDVINFYVESQKAPATDISAGMIRGTFYNIMVEQVVINKKISRSALVDLDSFVFYDLSAFVILDVVLTSLNYKGILLHNQSVVTHENCPAEFKNFYNMVAVLKGELGKVTKGEIEVIRACVSSDPEFKLTAAVESKKTTAVVKLVTIIKDLAIQISQNEHFREVINQVIKFAIEAGVT</sequence>
<reference evidence="1" key="1">
    <citation type="submission" date="2018-10" db="EMBL/GenBank/DDBJ databases">
        <title>Hidden diversity of soil giant viruses.</title>
        <authorList>
            <person name="Schulz F."/>
            <person name="Alteio L."/>
            <person name="Goudeau D."/>
            <person name="Ryan E.M."/>
            <person name="Malmstrom R.R."/>
            <person name="Blanchard J."/>
            <person name="Woyke T."/>
        </authorList>
    </citation>
    <scope>NUCLEOTIDE SEQUENCE</scope>
    <source>
        <strain evidence="1">HYV1</strain>
    </source>
</reference>
<organism evidence="1">
    <name type="scientific">Hyperionvirus sp</name>
    <dbReference type="NCBI Taxonomy" id="2487770"/>
    <lineage>
        <taxon>Viruses</taxon>
        <taxon>Varidnaviria</taxon>
        <taxon>Bamfordvirae</taxon>
        <taxon>Nucleocytoviricota</taxon>
        <taxon>Megaviricetes</taxon>
        <taxon>Imitervirales</taxon>
        <taxon>Mimiviridae</taxon>
        <taxon>Klosneuvirinae</taxon>
    </lineage>
</organism>
<evidence type="ECO:0000313" key="1">
    <source>
        <dbReference type="EMBL" id="AYV83472.1"/>
    </source>
</evidence>
<protein>
    <submittedName>
        <fullName evidence="1">Uncharacterized protein</fullName>
    </submittedName>
</protein>
<proteinExistence type="predicted"/>
<gene>
    <name evidence="1" type="ORF">Hyperionvirus7_43</name>
</gene>
<dbReference type="EMBL" id="MK072389">
    <property type="protein sequence ID" value="AYV83472.1"/>
    <property type="molecule type" value="Genomic_DNA"/>
</dbReference>